<name>A0AAN5I342_9BILA</name>
<dbReference type="PROSITE" id="PS50181">
    <property type="entry name" value="FBOX"/>
    <property type="match status" value="1"/>
</dbReference>
<sequence length="340" mass="39982">MNVVRRKTSMKNKGVRLRILKKYRRLTKDSIILEKVRTRWERKGHKANLELIEFFQKQGPFPLMALPRELISNIFSVLHMKDRLRVRVNKKLNEIEAESKYEVEELRITEQSMNDTFESSMYEDQTHITFFEEQSYSSECIRRIARNASIKELQIRLTGSSDFHREVYNLIKEFDIGNLFIRFGNKEMQNEILVDSFLLGITNSCKIAELPRVANISSDGFYQLYQGMIVGAVKLEVLFCESIKKNTFISLLALIGITLRDGNVVSARNDIKVYEHIIEGIRQGVSVVHELLEMRFFSIGEEIYDIDEGIFCMTRMQNQEKKDEWMRNQHFAVRMETIPE</sequence>
<proteinExistence type="predicted"/>
<dbReference type="AlphaFoldDB" id="A0AAN5I342"/>
<keyword evidence="3" id="KW-1185">Reference proteome</keyword>
<feature type="domain" description="F-box" evidence="1">
    <location>
        <begin position="60"/>
        <end position="87"/>
    </location>
</feature>
<evidence type="ECO:0000259" key="1">
    <source>
        <dbReference type="PROSITE" id="PS50181"/>
    </source>
</evidence>
<evidence type="ECO:0000313" key="2">
    <source>
        <dbReference type="EMBL" id="GMR50218.1"/>
    </source>
</evidence>
<dbReference type="InterPro" id="IPR001810">
    <property type="entry name" value="F-box_dom"/>
</dbReference>
<organism evidence="2 3">
    <name type="scientific">Pristionchus mayeri</name>
    <dbReference type="NCBI Taxonomy" id="1317129"/>
    <lineage>
        <taxon>Eukaryota</taxon>
        <taxon>Metazoa</taxon>
        <taxon>Ecdysozoa</taxon>
        <taxon>Nematoda</taxon>
        <taxon>Chromadorea</taxon>
        <taxon>Rhabditida</taxon>
        <taxon>Rhabditina</taxon>
        <taxon>Diplogasteromorpha</taxon>
        <taxon>Diplogasteroidea</taxon>
        <taxon>Neodiplogasteridae</taxon>
        <taxon>Pristionchus</taxon>
    </lineage>
</organism>
<comment type="caution">
    <text evidence="2">The sequence shown here is derived from an EMBL/GenBank/DDBJ whole genome shotgun (WGS) entry which is preliminary data.</text>
</comment>
<dbReference type="Proteomes" id="UP001328107">
    <property type="component" value="Unassembled WGS sequence"/>
</dbReference>
<dbReference type="EMBL" id="BTRK01000004">
    <property type="protein sequence ID" value="GMR50218.1"/>
    <property type="molecule type" value="Genomic_DNA"/>
</dbReference>
<gene>
    <name evidence="2" type="ORF">PMAYCL1PPCAC_20413</name>
</gene>
<protein>
    <recommendedName>
        <fullName evidence="1">F-box domain-containing protein</fullName>
    </recommendedName>
</protein>
<reference evidence="3" key="1">
    <citation type="submission" date="2022-10" db="EMBL/GenBank/DDBJ databases">
        <title>Genome assembly of Pristionchus species.</title>
        <authorList>
            <person name="Yoshida K."/>
            <person name="Sommer R.J."/>
        </authorList>
    </citation>
    <scope>NUCLEOTIDE SEQUENCE [LARGE SCALE GENOMIC DNA]</scope>
    <source>
        <strain evidence="3">RS5460</strain>
    </source>
</reference>
<accession>A0AAN5I342</accession>
<evidence type="ECO:0000313" key="3">
    <source>
        <dbReference type="Proteomes" id="UP001328107"/>
    </source>
</evidence>
<dbReference type="CDD" id="cd09917">
    <property type="entry name" value="F-box_SF"/>
    <property type="match status" value="1"/>
</dbReference>